<dbReference type="Proteomes" id="UP000515561">
    <property type="component" value="Chromosome"/>
</dbReference>
<protein>
    <recommendedName>
        <fullName evidence="1">DRTGG domain-containing protein</fullName>
    </recommendedName>
</protein>
<keyword evidence="3" id="KW-1185">Reference proteome</keyword>
<dbReference type="SUPFAM" id="SSF75138">
    <property type="entry name" value="HprK N-terminal domain-like"/>
    <property type="match status" value="1"/>
</dbReference>
<dbReference type="Pfam" id="PF07085">
    <property type="entry name" value="DRTGG"/>
    <property type="match status" value="1"/>
</dbReference>
<proteinExistence type="predicted"/>
<dbReference type="InterPro" id="IPR010766">
    <property type="entry name" value="DRTGG"/>
</dbReference>
<accession>A0A6S6QSD6</accession>
<sequence length="117" mass="12777">MSLQELLNKKLFKVINTGSCLETVLTKPFCCDLLSSAMSKAPAGGVWITVIANMNTLAVASLTKVACIILAEGVTPDSQTLKKAREQQITVLASEQPIFETSLLIYELIQNDYKRSL</sequence>
<dbReference type="KEGG" id="acel:acsn021_01050"/>
<dbReference type="EMBL" id="AP023367">
    <property type="protein sequence ID" value="BCJ92536.1"/>
    <property type="molecule type" value="Genomic_DNA"/>
</dbReference>
<gene>
    <name evidence="2" type="ORF">acsn021_01050</name>
</gene>
<dbReference type="InterPro" id="IPR028979">
    <property type="entry name" value="Ser_kin/Pase_Hpr-like_N_sf"/>
</dbReference>
<dbReference type="AlphaFoldDB" id="A0A6S6QSD6"/>
<name>A0A6S6QSD6_9FIRM</name>
<reference evidence="2 3" key="1">
    <citation type="journal article" date="2016" name="Int. J. Syst. Evol. Microbiol.">
        <title>Descriptions of Anaerotaenia torta gen. nov., sp. nov. and Anaerocolumna cellulosilytica gen. nov., sp. nov. isolated from a methanogenic reactor of cattle waste.</title>
        <authorList>
            <person name="Uek A."/>
            <person name="Ohtaki Y."/>
            <person name="Kaku N."/>
            <person name="Ueki K."/>
        </authorList>
    </citation>
    <scope>NUCLEOTIDE SEQUENCE [LARGE SCALE GENOMIC DNA]</scope>
    <source>
        <strain evidence="2 3">SN021</strain>
    </source>
</reference>
<organism evidence="2 3">
    <name type="scientific">Anaerocolumna cellulosilytica</name>
    <dbReference type="NCBI Taxonomy" id="433286"/>
    <lineage>
        <taxon>Bacteria</taxon>
        <taxon>Bacillati</taxon>
        <taxon>Bacillota</taxon>
        <taxon>Clostridia</taxon>
        <taxon>Lachnospirales</taxon>
        <taxon>Lachnospiraceae</taxon>
        <taxon>Anaerocolumna</taxon>
    </lineage>
</organism>
<dbReference type="RefSeq" id="WP_184093046.1">
    <property type="nucleotide sequence ID" value="NZ_AP023367.1"/>
</dbReference>
<dbReference type="Gene3D" id="3.40.1390.20">
    <property type="entry name" value="HprK N-terminal domain-like"/>
    <property type="match status" value="1"/>
</dbReference>
<evidence type="ECO:0000259" key="1">
    <source>
        <dbReference type="Pfam" id="PF07085"/>
    </source>
</evidence>
<feature type="domain" description="DRTGG" evidence="1">
    <location>
        <begin position="54"/>
        <end position="106"/>
    </location>
</feature>
<evidence type="ECO:0000313" key="3">
    <source>
        <dbReference type="Proteomes" id="UP000515561"/>
    </source>
</evidence>
<evidence type="ECO:0000313" key="2">
    <source>
        <dbReference type="EMBL" id="BCJ92536.1"/>
    </source>
</evidence>